<keyword evidence="2" id="KW-1185">Reference proteome</keyword>
<accession>A0ABQ2SYU3</accession>
<evidence type="ECO:0000313" key="2">
    <source>
        <dbReference type="Proteomes" id="UP000620633"/>
    </source>
</evidence>
<reference evidence="2" key="1">
    <citation type="journal article" date="2019" name="Int. J. Syst. Evol. Microbiol.">
        <title>The Global Catalogue of Microorganisms (GCM) 10K type strain sequencing project: providing services to taxonomists for standard genome sequencing and annotation.</title>
        <authorList>
            <consortium name="The Broad Institute Genomics Platform"/>
            <consortium name="The Broad Institute Genome Sequencing Center for Infectious Disease"/>
            <person name="Wu L."/>
            <person name="Ma J."/>
        </authorList>
    </citation>
    <scope>NUCLEOTIDE SEQUENCE [LARGE SCALE GENOMIC DNA]</scope>
    <source>
        <strain evidence="2">JCM 31406</strain>
    </source>
</reference>
<name>A0ABQ2SYU3_9DEIO</name>
<protein>
    <submittedName>
        <fullName evidence="1">Uncharacterized protein</fullName>
    </submittedName>
</protein>
<comment type="caution">
    <text evidence="1">The sequence shown here is derived from an EMBL/GenBank/DDBJ whole genome shotgun (WGS) entry which is preliminary data.</text>
</comment>
<proteinExistence type="predicted"/>
<dbReference type="RefSeq" id="WP_189104593.1">
    <property type="nucleotide sequence ID" value="NZ_BMQO01000042.1"/>
</dbReference>
<evidence type="ECO:0000313" key="1">
    <source>
        <dbReference type="EMBL" id="GGS44172.1"/>
    </source>
</evidence>
<dbReference type="Proteomes" id="UP000620633">
    <property type="component" value="Unassembled WGS sequence"/>
</dbReference>
<dbReference type="EMBL" id="BMQO01000042">
    <property type="protein sequence ID" value="GGS44172.1"/>
    <property type="molecule type" value="Genomic_DNA"/>
</dbReference>
<sequence>MFDETGFRQLPWVTTTDEETDADLRDAWNRAYGHLLDLPAPVAGGAGTLTPEQQKTDVLRARHLQPTVRQIGHLRALLDARLREDRTRGQ</sequence>
<organism evidence="1 2">
    <name type="scientific">Deinococcus knuensis</name>
    <dbReference type="NCBI Taxonomy" id="1837380"/>
    <lineage>
        <taxon>Bacteria</taxon>
        <taxon>Thermotogati</taxon>
        <taxon>Deinococcota</taxon>
        <taxon>Deinococci</taxon>
        <taxon>Deinococcales</taxon>
        <taxon>Deinococcaceae</taxon>
        <taxon>Deinococcus</taxon>
    </lineage>
</organism>
<gene>
    <name evidence="1" type="ORF">GCM10008961_38830</name>
</gene>